<dbReference type="Proteomes" id="UP000887574">
    <property type="component" value="Unplaced"/>
</dbReference>
<sequence>MILVEDENRLLTYTLKGSVPAATIMKKRCCSMEVDTWISLGDFFCFMNYGRENYYTAESYHGKQRHNLRMRCKSGEWVVCFRELSNAEKKMQMM</sequence>
<organism evidence="1 2">
    <name type="scientific">Ditylenchus dipsaci</name>
    <dbReference type="NCBI Taxonomy" id="166011"/>
    <lineage>
        <taxon>Eukaryota</taxon>
        <taxon>Metazoa</taxon>
        <taxon>Ecdysozoa</taxon>
        <taxon>Nematoda</taxon>
        <taxon>Chromadorea</taxon>
        <taxon>Rhabditida</taxon>
        <taxon>Tylenchina</taxon>
        <taxon>Tylenchomorpha</taxon>
        <taxon>Sphaerularioidea</taxon>
        <taxon>Anguinidae</taxon>
        <taxon>Anguininae</taxon>
        <taxon>Ditylenchus</taxon>
    </lineage>
</organism>
<protein>
    <submittedName>
        <fullName evidence="2">Uncharacterized protein</fullName>
    </submittedName>
</protein>
<accession>A0A915EJT8</accession>
<dbReference type="WBParaSite" id="jg7057">
    <property type="protein sequence ID" value="jg7057"/>
    <property type="gene ID" value="jg7057"/>
</dbReference>
<keyword evidence="1" id="KW-1185">Reference proteome</keyword>
<evidence type="ECO:0000313" key="1">
    <source>
        <dbReference type="Proteomes" id="UP000887574"/>
    </source>
</evidence>
<evidence type="ECO:0000313" key="2">
    <source>
        <dbReference type="WBParaSite" id="jg7057"/>
    </source>
</evidence>
<name>A0A915EJT8_9BILA</name>
<proteinExistence type="predicted"/>
<dbReference type="AlphaFoldDB" id="A0A915EJT8"/>
<reference evidence="2" key="1">
    <citation type="submission" date="2022-11" db="UniProtKB">
        <authorList>
            <consortium name="WormBaseParasite"/>
        </authorList>
    </citation>
    <scope>IDENTIFICATION</scope>
</reference>